<evidence type="ECO:0000256" key="2">
    <source>
        <dbReference type="SAM" id="MobiDB-lite"/>
    </source>
</evidence>
<keyword evidence="1" id="KW-0863">Zinc-finger</keyword>
<comment type="caution">
    <text evidence="4">The sequence shown here is derived from an EMBL/GenBank/DDBJ whole genome shotgun (WGS) entry which is preliminary data.</text>
</comment>
<organism evidence="4 5">
    <name type="scientific">Polychaeton citri CBS 116435</name>
    <dbReference type="NCBI Taxonomy" id="1314669"/>
    <lineage>
        <taxon>Eukaryota</taxon>
        <taxon>Fungi</taxon>
        <taxon>Dikarya</taxon>
        <taxon>Ascomycota</taxon>
        <taxon>Pezizomycotina</taxon>
        <taxon>Dothideomycetes</taxon>
        <taxon>Dothideomycetidae</taxon>
        <taxon>Capnodiales</taxon>
        <taxon>Capnodiaceae</taxon>
        <taxon>Polychaeton</taxon>
    </lineage>
</organism>
<keyword evidence="1" id="KW-0479">Metal-binding</keyword>
<feature type="compositionally biased region" description="Low complexity" evidence="2">
    <location>
        <begin position="421"/>
        <end position="444"/>
    </location>
</feature>
<dbReference type="InterPro" id="IPR000571">
    <property type="entry name" value="Znf_CCCH"/>
</dbReference>
<keyword evidence="1" id="KW-0862">Zinc</keyword>
<gene>
    <name evidence="4" type="ORF">K431DRAFT_332179</name>
</gene>
<evidence type="ECO:0000256" key="1">
    <source>
        <dbReference type="PROSITE-ProRule" id="PRU00723"/>
    </source>
</evidence>
<feature type="compositionally biased region" description="Basic and acidic residues" evidence="2">
    <location>
        <begin position="507"/>
        <end position="525"/>
    </location>
</feature>
<accession>A0A9P4Q2W3</accession>
<feature type="region of interest" description="Disordered" evidence="2">
    <location>
        <begin position="27"/>
        <end position="48"/>
    </location>
</feature>
<dbReference type="PROSITE" id="PS50103">
    <property type="entry name" value="ZF_C3H1"/>
    <property type="match status" value="1"/>
</dbReference>
<dbReference type="EMBL" id="MU003820">
    <property type="protein sequence ID" value="KAF2718779.1"/>
    <property type="molecule type" value="Genomic_DNA"/>
</dbReference>
<sequence>MVLNKSYQPLPYHASHGQCPPSYLPVEHRQNPLSTSRTGDVTIPPDAIGTSSPNTGFYITRMTGLPVPLIAADELPQDVHLREVPRELRWDQVQGMQYVGTFPPTSFTYQSKEMTYDNAPLPQTHHTNVPNFGRIHGEYNTSGTPAHHDPTRVDNLRFERNSVPSNIDTSDGKRVALSNQWRRPSPSLVAQHESRSYPRVIIDAIRSSKSRPAIKKDSVLPASGKLPDQDKKEYCTHWIRTGECDYTQQGCLYKHEMPDKATLTKIGFRATPQWWLEKHAAIKPILRKDNIGLKTSAIACKVVDVSRPVKKLSYSGSTSDDTFCSDEEEGMTMAKSHFDDRGQPERNDVETSTSARRNIQDHPNSKSPQNLTDKLPNRAMTFHRDEKAISSKTDFKHSDSQLKRTAKSEDTDLIDFKPLIPTSSPSSTGATTTSSSRSSTPSSSGQSELALDQEEKKRQPTGKKLMVFVPKGESAGCHLTAATTAANAGRARRGTVMLTPNVVTKPSRSENRRCEAHSQHEKEQRVSTTTVAGTVRPSHRGLVASKHAPSTSTSSLTPTMPSARSARAPIRASDYRSSSPESVDACPPRIGKAKPVSNGTRAVRLERKHSTS</sequence>
<dbReference type="Proteomes" id="UP000799441">
    <property type="component" value="Unassembled WGS sequence"/>
</dbReference>
<feature type="compositionally biased region" description="Basic and acidic residues" evidence="2">
    <location>
        <begin position="603"/>
        <end position="612"/>
    </location>
</feature>
<feature type="compositionally biased region" description="Basic and acidic residues" evidence="2">
    <location>
        <begin position="382"/>
        <end position="410"/>
    </location>
</feature>
<feature type="compositionally biased region" description="Basic and acidic residues" evidence="2">
    <location>
        <begin position="336"/>
        <end position="349"/>
    </location>
</feature>
<keyword evidence="5" id="KW-1185">Reference proteome</keyword>
<evidence type="ECO:0000313" key="4">
    <source>
        <dbReference type="EMBL" id="KAF2718779.1"/>
    </source>
</evidence>
<feature type="domain" description="C3H1-type" evidence="3">
    <location>
        <begin position="229"/>
        <end position="258"/>
    </location>
</feature>
<dbReference type="GO" id="GO:0008270">
    <property type="term" value="F:zinc ion binding"/>
    <property type="evidence" value="ECO:0007669"/>
    <property type="project" value="UniProtKB-KW"/>
</dbReference>
<feature type="compositionally biased region" description="Low complexity" evidence="2">
    <location>
        <begin position="549"/>
        <end position="572"/>
    </location>
</feature>
<feature type="region of interest" description="Disordered" evidence="2">
    <location>
        <begin position="505"/>
        <end position="612"/>
    </location>
</feature>
<evidence type="ECO:0000259" key="3">
    <source>
        <dbReference type="PROSITE" id="PS50103"/>
    </source>
</evidence>
<evidence type="ECO:0000313" key="5">
    <source>
        <dbReference type="Proteomes" id="UP000799441"/>
    </source>
</evidence>
<reference evidence="4" key="1">
    <citation type="journal article" date="2020" name="Stud. Mycol.">
        <title>101 Dothideomycetes genomes: a test case for predicting lifestyles and emergence of pathogens.</title>
        <authorList>
            <person name="Haridas S."/>
            <person name="Albert R."/>
            <person name="Binder M."/>
            <person name="Bloem J."/>
            <person name="Labutti K."/>
            <person name="Salamov A."/>
            <person name="Andreopoulos B."/>
            <person name="Baker S."/>
            <person name="Barry K."/>
            <person name="Bills G."/>
            <person name="Bluhm B."/>
            <person name="Cannon C."/>
            <person name="Castanera R."/>
            <person name="Culley D."/>
            <person name="Daum C."/>
            <person name="Ezra D."/>
            <person name="Gonzalez J."/>
            <person name="Henrissat B."/>
            <person name="Kuo A."/>
            <person name="Liang C."/>
            <person name="Lipzen A."/>
            <person name="Lutzoni F."/>
            <person name="Magnuson J."/>
            <person name="Mondo S."/>
            <person name="Nolan M."/>
            <person name="Ohm R."/>
            <person name="Pangilinan J."/>
            <person name="Park H.-J."/>
            <person name="Ramirez L."/>
            <person name="Alfaro M."/>
            <person name="Sun H."/>
            <person name="Tritt A."/>
            <person name="Yoshinaga Y."/>
            <person name="Zwiers L.-H."/>
            <person name="Turgeon B."/>
            <person name="Goodwin S."/>
            <person name="Spatafora J."/>
            <person name="Crous P."/>
            <person name="Grigoriev I."/>
        </authorList>
    </citation>
    <scope>NUCLEOTIDE SEQUENCE</scope>
    <source>
        <strain evidence="4">CBS 116435</strain>
    </source>
</reference>
<feature type="region of interest" description="Disordered" evidence="2">
    <location>
        <begin position="335"/>
        <end position="462"/>
    </location>
</feature>
<proteinExistence type="predicted"/>
<feature type="zinc finger region" description="C3H1-type" evidence="1">
    <location>
        <begin position="229"/>
        <end position="258"/>
    </location>
</feature>
<name>A0A9P4Q2W3_9PEZI</name>
<dbReference type="AlphaFoldDB" id="A0A9P4Q2W3"/>
<dbReference type="OrthoDB" id="5355510at2759"/>
<protein>
    <recommendedName>
        <fullName evidence="3">C3H1-type domain-containing protein</fullName>
    </recommendedName>
</protein>